<comment type="caution">
    <text evidence="2">The sequence shown here is derived from an EMBL/GenBank/DDBJ whole genome shotgun (WGS) entry which is preliminary data.</text>
</comment>
<protein>
    <submittedName>
        <fullName evidence="2">Uncharacterized protein</fullName>
    </submittedName>
</protein>
<evidence type="ECO:0000313" key="2">
    <source>
        <dbReference type="EMBL" id="KAF6233533.1"/>
    </source>
</evidence>
<proteinExistence type="predicted"/>
<dbReference type="Proteomes" id="UP000578531">
    <property type="component" value="Unassembled WGS sequence"/>
</dbReference>
<name>A0A8H6FRT5_9LECA</name>
<feature type="compositionally biased region" description="Pro residues" evidence="1">
    <location>
        <begin position="278"/>
        <end position="287"/>
    </location>
</feature>
<dbReference type="RefSeq" id="XP_037162950.1">
    <property type="nucleotide sequence ID" value="XM_037310164.1"/>
</dbReference>
<feature type="region of interest" description="Disordered" evidence="1">
    <location>
        <begin position="56"/>
        <end position="88"/>
    </location>
</feature>
<accession>A0A8H6FRT5</accession>
<dbReference type="AlphaFoldDB" id="A0A8H6FRT5"/>
<keyword evidence="3" id="KW-1185">Reference proteome</keyword>
<sequence>MKCPKNPRRISVSKHAISPNDTVYPANLSKAPEVIVGWEITFDPTITTATYAALTGTDDTRSQSSDHSSGDDDRQPAPVPTQSRYDRRGLDLLEAGAFSAYEFHKKIPEGHRAEEYTREVTKAIQRVNRVYGQKYNEKAALPQSFSVAKKDDEGLQYKKNGSRRRALTGREAADAEDQTLRRQVRKDANEKRDNKKFAEQKIREPSSSTHQRRNGVSDFDNTFSNADGDSDVEFLGTQPIQDPSQPPSEGRINTPSPLPSKSSLKQFTNIDDFDDFPPLSPSPPTTRAPPLISWPDRRSQQQRLIIPDDPEPTPSATTRASRGVASKSFKQARLESQQGHEAKAKVEKQAKKEAAVARKRAKAMKPRTEDVSQLGDALARLGSSPPPTG</sequence>
<evidence type="ECO:0000256" key="1">
    <source>
        <dbReference type="SAM" id="MobiDB-lite"/>
    </source>
</evidence>
<dbReference type="EMBL" id="JACCJC010000036">
    <property type="protein sequence ID" value="KAF6233533.1"/>
    <property type="molecule type" value="Genomic_DNA"/>
</dbReference>
<organism evidence="2 3">
    <name type="scientific">Letharia columbiana</name>
    <dbReference type="NCBI Taxonomy" id="112416"/>
    <lineage>
        <taxon>Eukaryota</taxon>
        <taxon>Fungi</taxon>
        <taxon>Dikarya</taxon>
        <taxon>Ascomycota</taxon>
        <taxon>Pezizomycotina</taxon>
        <taxon>Lecanoromycetes</taxon>
        <taxon>OSLEUM clade</taxon>
        <taxon>Lecanoromycetidae</taxon>
        <taxon>Lecanorales</taxon>
        <taxon>Lecanorineae</taxon>
        <taxon>Parmeliaceae</taxon>
        <taxon>Letharia</taxon>
    </lineage>
</organism>
<feature type="compositionally biased region" description="Basic and acidic residues" evidence="1">
    <location>
        <begin position="338"/>
        <end position="356"/>
    </location>
</feature>
<gene>
    <name evidence="2" type="ORF">HO173_008264</name>
</gene>
<dbReference type="OrthoDB" id="5507119at2759"/>
<reference evidence="2 3" key="1">
    <citation type="journal article" date="2020" name="Genomics">
        <title>Complete, high-quality genomes from long-read metagenomic sequencing of two wolf lichen thalli reveals enigmatic genome architecture.</title>
        <authorList>
            <person name="McKenzie S.K."/>
            <person name="Walston R.F."/>
            <person name="Allen J.L."/>
        </authorList>
    </citation>
    <scope>NUCLEOTIDE SEQUENCE [LARGE SCALE GENOMIC DNA]</scope>
    <source>
        <strain evidence="2">WasteWater2</strain>
    </source>
</reference>
<feature type="compositionally biased region" description="Basic and acidic residues" evidence="1">
    <location>
        <begin position="185"/>
        <end position="204"/>
    </location>
</feature>
<dbReference type="GeneID" id="59289920"/>
<feature type="region of interest" description="Disordered" evidence="1">
    <location>
        <begin position="161"/>
        <end position="389"/>
    </location>
</feature>
<evidence type="ECO:0000313" key="3">
    <source>
        <dbReference type="Proteomes" id="UP000578531"/>
    </source>
</evidence>